<accession>A0AAJ0GK62</accession>
<evidence type="ECO:0000259" key="4">
    <source>
        <dbReference type="PROSITE" id="PS50076"/>
    </source>
</evidence>
<dbReference type="Proteomes" id="UP001271007">
    <property type="component" value="Unassembled WGS sequence"/>
</dbReference>
<proteinExistence type="inferred from homology"/>
<protein>
    <submittedName>
        <fullName evidence="5">Molecular chaperone</fullName>
    </submittedName>
</protein>
<dbReference type="InterPro" id="IPR004640">
    <property type="entry name" value="HscB"/>
</dbReference>
<evidence type="ECO:0000256" key="2">
    <source>
        <dbReference type="ARBA" id="ARBA00023186"/>
    </source>
</evidence>
<dbReference type="Gene3D" id="1.10.287.110">
    <property type="entry name" value="DnaJ domain"/>
    <property type="match status" value="1"/>
</dbReference>
<dbReference type="PANTHER" id="PTHR14021:SF15">
    <property type="entry name" value="IRON-SULFUR CLUSTER CO-CHAPERONE PROTEIN HSCB"/>
    <property type="match status" value="1"/>
</dbReference>
<comment type="similarity">
    <text evidence="1">Belongs to the HscB family.</text>
</comment>
<evidence type="ECO:0000313" key="5">
    <source>
        <dbReference type="EMBL" id="KAK3059162.1"/>
    </source>
</evidence>
<dbReference type="Gene3D" id="1.20.1280.20">
    <property type="entry name" value="HscB, C-terminal domain"/>
    <property type="match status" value="1"/>
</dbReference>
<dbReference type="EMBL" id="JAWDJX010000001">
    <property type="protein sequence ID" value="KAK3059162.1"/>
    <property type="molecule type" value="Genomic_DNA"/>
</dbReference>
<evidence type="ECO:0000256" key="3">
    <source>
        <dbReference type="SAM" id="Coils"/>
    </source>
</evidence>
<dbReference type="SUPFAM" id="SSF47144">
    <property type="entry name" value="HSC20 (HSCB), C-terminal oligomerisation domain"/>
    <property type="match status" value="1"/>
</dbReference>
<sequence length="213" mass="23986">MSPVAASRRSISTTSNLQQEAAAATAQQLRRETVIPQTHFDFFRNTFPNGPPPNAPFTPDLQALRREFLQIQAKTHPDLAPASQKRQAEAMSSRVNEAYKAIQDPLKRAQYLLSLQGIDVEDESAKLEENELLMEVMEAREAVDEVENEEELVSIREENNGRIGKSVEILEKAFATGEMETAAQEAIRLRYWMNIEESIHGWEKGQGGGMIHH</sequence>
<dbReference type="AlphaFoldDB" id="A0AAJ0GK62"/>
<organism evidence="5 6">
    <name type="scientific">Extremus antarcticus</name>
    <dbReference type="NCBI Taxonomy" id="702011"/>
    <lineage>
        <taxon>Eukaryota</taxon>
        <taxon>Fungi</taxon>
        <taxon>Dikarya</taxon>
        <taxon>Ascomycota</taxon>
        <taxon>Pezizomycotina</taxon>
        <taxon>Dothideomycetes</taxon>
        <taxon>Dothideomycetidae</taxon>
        <taxon>Mycosphaerellales</taxon>
        <taxon>Extremaceae</taxon>
        <taxon>Extremus</taxon>
    </lineage>
</organism>
<dbReference type="Pfam" id="PF07743">
    <property type="entry name" value="HSCB_C"/>
    <property type="match status" value="1"/>
</dbReference>
<dbReference type="GO" id="GO:0044571">
    <property type="term" value="P:[2Fe-2S] cluster assembly"/>
    <property type="evidence" value="ECO:0007669"/>
    <property type="project" value="InterPro"/>
</dbReference>
<dbReference type="InterPro" id="IPR036869">
    <property type="entry name" value="J_dom_sf"/>
</dbReference>
<comment type="caution">
    <text evidence="5">The sequence shown here is derived from an EMBL/GenBank/DDBJ whole genome shotgun (WGS) entry which is preliminary data.</text>
</comment>
<keyword evidence="6" id="KW-1185">Reference proteome</keyword>
<dbReference type="InterPro" id="IPR036386">
    <property type="entry name" value="HscB_C_sf"/>
</dbReference>
<keyword evidence="3" id="KW-0175">Coiled coil</keyword>
<dbReference type="GO" id="GO:0051087">
    <property type="term" value="F:protein-folding chaperone binding"/>
    <property type="evidence" value="ECO:0007669"/>
    <property type="project" value="InterPro"/>
</dbReference>
<dbReference type="PANTHER" id="PTHR14021">
    <property type="entry name" value="IRON-SULFUR CLUSTER CO-CHAPERONE PROTEIN HSCB"/>
    <property type="match status" value="1"/>
</dbReference>
<dbReference type="GO" id="GO:0051259">
    <property type="term" value="P:protein complex oligomerization"/>
    <property type="evidence" value="ECO:0007669"/>
    <property type="project" value="InterPro"/>
</dbReference>
<dbReference type="NCBIfam" id="TIGR00714">
    <property type="entry name" value="hscB"/>
    <property type="match status" value="1"/>
</dbReference>
<name>A0AAJ0GK62_9PEZI</name>
<feature type="coiled-coil region" evidence="3">
    <location>
        <begin position="120"/>
        <end position="149"/>
    </location>
</feature>
<dbReference type="GO" id="GO:0001671">
    <property type="term" value="F:ATPase activator activity"/>
    <property type="evidence" value="ECO:0007669"/>
    <property type="project" value="InterPro"/>
</dbReference>
<dbReference type="SUPFAM" id="SSF46565">
    <property type="entry name" value="Chaperone J-domain"/>
    <property type="match status" value="1"/>
</dbReference>
<feature type="domain" description="J" evidence="4">
    <location>
        <begin position="38"/>
        <end position="115"/>
    </location>
</feature>
<dbReference type="PROSITE" id="PS50076">
    <property type="entry name" value="DNAJ_2"/>
    <property type="match status" value="1"/>
</dbReference>
<keyword evidence="2" id="KW-0143">Chaperone</keyword>
<dbReference type="InterPro" id="IPR001623">
    <property type="entry name" value="DnaJ_domain"/>
</dbReference>
<dbReference type="GO" id="GO:0005739">
    <property type="term" value="C:mitochondrion"/>
    <property type="evidence" value="ECO:0007669"/>
    <property type="project" value="TreeGrafter"/>
</dbReference>
<evidence type="ECO:0000313" key="6">
    <source>
        <dbReference type="Proteomes" id="UP001271007"/>
    </source>
</evidence>
<reference evidence="5" key="1">
    <citation type="submission" date="2023-04" db="EMBL/GenBank/DDBJ databases">
        <title>Black Yeasts Isolated from many extreme environments.</title>
        <authorList>
            <person name="Coleine C."/>
            <person name="Stajich J.E."/>
            <person name="Selbmann L."/>
        </authorList>
    </citation>
    <scope>NUCLEOTIDE SEQUENCE</scope>
    <source>
        <strain evidence="5">CCFEE 5312</strain>
    </source>
</reference>
<gene>
    <name evidence="5" type="primary">JAC1</name>
    <name evidence="5" type="ORF">LTR09_000728</name>
</gene>
<dbReference type="InterPro" id="IPR009073">
    <property type="entry name" value="HscB_oligo_C"/>
</dbReference>
<evidence type="ECO:0000256" key="1">
    <source>
        <dbReference type="ARBA" id="ARBA00010476"/>
    </source>
</evidence>